<evidence type="ECO:0000313" key="5">
    <source>
        <dbReference type="EMBL" id="CAA7403927.1"/>
    </source>
</evidence>
<evidence type="ECO:0000313" key="6">
    <source>
        <dbReference type="Proteomes" id="UP000663760"/>
    </source>
</evidence>
<keyword evidence="6" id="KW-1185">Reference proteome</keyword>
<dbReference type="GO" id="GO:0016779">
    <property type="term" value="F:nucleotidyltransferase activity"/>
    <property type="evidence" value="ECO:0007669"/>
    <property type="project" value="UniProtKB-KW"/>
</dbReference>
<reference evidence="5" key="1">
    <citation type="submission" date="2020-02" db="EMBL/GenBank/DDBJ databases">
        <authorList>
            <person name="Scholz U."/>
            <person name="Mascher M."/>
            <person name="Fiebig A."/>
        </authorList>
    </citation>
    <scope>NUCLEOTIDE SEQUENCE</scope>
</reference>
<keyword evidence="3" id="KW-0548">Nucleotidyltransferase</keyword>
<proteinExistence type="predicted"/>
<keyword evidence="4" id="KW-0804">Transcription</keyword>
<evidence type="ECO:0000256" key="1">
    <source>
        <dbReference type="ARBA" id="ARBA00022478"/>
    </source>
</evidence>
<dbReference type="Gene3D" id="1.10.150.390">
    <property type="match status" value="1"/>
</dbReference>
<dbReference type="Proteomes" id="UP000663760">
    <property type="component" value="Chromosome 10"/>
</dbReference>
<evidence type="ECO:0000256" key="3">
    <source>
        <dbReference type="ARBA" id="ARBA00022695"/>
    </source>
</evidence>
<sequence>MGISRCNSINGILCRNSILAFFDDPRYQRQSIYQHFFHRIFCRKGITSNLELSIISFMKMASKFKEFITQVFKLVHICIVLIWDQDQNSSIEGIHASFVEIKTNDLICDFIRIELAKSPILYTIKRNSIVGLGLINHNGLHYMNINPFYSKEKSQSHTKHKETGGISFNGLKYNIVTKQSIKVDLITPIRNSLGPLGTIVFKIVKFYSSCHLITYNQTLLKKEFNRGIYNLDPSSNIIFHPFDLNWCFFTIIVMRHPQLLALDLFFKKSGQVLIVHVDYLVIRSAKPYLATPGATVHGHYGEILHDGGTLVIFIYEKSRSGDITQGLPKVEQVLEVRSIDSISINLEKRVKAWNEPFFISIELTIAQGRISLVNKIQKVYRSLGVQIHNRHIEIIISDGMSNVFLPGELIGLLRVEQAVHALDKVIFLAKAALRGHIDCLKGLKENVVLEGLILVGPRFKKLVHHSRQHKNIQLEIKKKNLFKGKMRDILFHHREFLSSCIPNNFH</sequence>
<dbReference type="GO" id="GO:0000428">
    <property type="term" value="C:DNA-directed RNA polymerase complex"/>
    <property type="evidence" value="ECO:0007669"/>
    <property type="project" value="UniProtKB-KW"/>
</dbReference>
<dbReference type="EMBL" id="LR746273">
    <property type="protein sequence ID" value="CAA7403927.1"/>
    <property type="molecule type" value="Genomic_DNA"/>
</dbReference>
<dbReference type="InterPro" id="IPR050254">
    <property type="entry name" value="RNA_pol_beta''_euk"/>
</dbReference>
<dbReference type="Gene3D" id="1.10.1790.20">
    <property type="match status" value="1"/>
</dbReference>
<evidence type="ECO:0000256" key="2">
    <source>
        <dbReference type="ARBA" id="ARBA00022679"/>
    </source>
</evidence>
<gene>
    <name evidence="5" type="ORF">SI8410_10014605</name>
</gene>
<dbReference type="OrthoDB" id="4147at2759"/>
<keyword evidence="2" id="KW-0808">Transferase</keyword>
<organism evidence="5 6">
    <name type="scientific">Spirodela intermedia</name>
    <name type="common">Intermediate duckweed</name>
    <dbReference type="NCBI Taxonomy" id="51605"/>
    <lineage>
        <taxon>Eukaryota</taxon>
        <taxon>Viridiplantae</taxon>
        <taxon>Streptophyta</taxon>
        <taxon>Embryophyta</taxon>
        <taxon>Tracheophyta</taxon>
        <taxon>Spermatophyta</taxon>
        <taxon>Magnoliopsida</taxon>
        <taxon>Liliopsida</taxon>
        <taxon>Araceae</taxon>
        <taxon>Lemnoideae</taxon>
        <taxon>Spirodela</taxon>
    </lineage>
</organism>
<accession>A0A7I8L1J7</accession>
<dbReference type="PANTHER" id="PTHR34995:SF1">
    <property type="entry name" value="DNA-DIRECTED RNA POLYMERASE SUBUNIT BETA"/>
    <property type="match status" value="1"/>
</dbReference>
<keyword evidence="1" id="KW-0240">DNA-directed RNA polymerase</keyword>
<dbReference type="PANTHER" id="PTHR34995">
    <property type="entry name" value="DNA-DIRECTED RNA POLYMERASE SUBUNIT BETA"/>
    <property type="match status" value="1"/>
</dbReference>
<name>A0A7I8L1J7_SPIIN</name>
<dbReference type="SUPFAM" id="SSF64484">
    <property type="entry name" value="beta and beta-prime subunits of DNA dependent RNA-polymerase"/>
    <property type="match status" value="1"/>
</dbReference>
<protein>
    <submittedName>
        <fullName evidence="5">Uncharacterized protein</fullName>
    </submittedName>
</protein>
<evidence type="ECO:0000256" key="4">
    <source>
        <dbReference type="ARBA" id="ARBA00023163"/>
    </source>
</evidence>
<dbReference type="AlphaFoldDB" id="A0A7I8L1J7"/>